<name>A0ABP9LCX1_9GAMM</name>
<sequence length="162" mass="17310">MNWKKNAVLATALVACAAGAVPTASAGEHGDKLSMCMQATLTADDKRMLTQWIFGALAAHPAVAHMSAVTEVQRKESDVAMARMFERLLTKDCRSEAVNVLRLEGTESFGNAFTALGEMAGRQIFEAPEVTAVAGRMVQQIDQKAIEKAFTDAAPGRPKTGK</sequence>
<evidence type="ECO:0000256" key="1">
    <source>
        <dbReference type="SAM" id="SignalP"/>
    </source>
</evidence>
<keyword evidence="1" id="KW-0732">Signal</keyword>
<evidence type="ECO:0000313" key="3">
    <source>
        <dbReference type="Proteomes" id="UP001501083"/>
    </source>
</evidence>
<proteinExistence type="predicted"/>
<reference evidence="3" key="1">
    <citation type="journal article" date="2019" name="Int. J. Syst. Evol. Microbiol.">
        <title>The Global Catalogue of Microorganisms (GCM) 10K type strain sequencing project: providing services to taxonomists for standard genome sequencing and annotation.</title>
        <authorList>
            <consortium name="The Broad Institute Genomics Platform"/>
            <consortium name="The Broad Institute Genome Sequencing Center for Infectious Disease"/>
            <person name="Wu L."/>
            <person name="Ma J."/>
        </authorList>
    </citation>
    <scope>NUCLEOTIDE SEQUENCE [LARGE SCALE GENOMIC DNA]</scope>
    <source>
        <strain evidence="3">JCM 19212</strain>
    </source>
</reference>
<evidence type="ECO:0000313" key="2">
    <source>
        <dbReference type="EMBL" id="GAA5075949.1"/>
    </source>
</evidence>
<keyword evidence="3" id="KW-1185">Reference proteome</keyword>
<evidence type="ECO:0008006" key="4">
    <source>
        <dbReference type="Google" id="ProtNLM"/>
    </source>
</evidence>
<feature type="signal peptide" evidence="1">
    <location>
        <begin position="1"/>
        <end position="26"/>
    </location>
</feature>
<dbReference type="Proteomes" id="UP001501083">
    <property type="component" value="Unassembled WGS sequence"/>
</dbReference>
<dbReference type="RefSeq" id="WP_158985577.1">
    <property type="nucleotide sequence ID" value="NZ_BAABKY010000002.1"/>
</dbReference>
<organism evidence="2 3">
    <name type="scientific">Lysobacter panacisoli</name>
    <dbReference type="NCBI Taxonomy" id="1255263"/>
    <lineage>
        <taxon>Bacteria</taxon>
        <taxon>Pseudomonadati</taxon>
        <taxon>Pseudomonadota</taxon>
        <taxon>Gammaproteobacteria</taxon>
        <taxon>Lysobacterales</taxon>
        <taxon>Lysobacteraceae</taxon>
        <taxon>Lysobacter</taxon>
    </lineage>
</organism>
<dbReference type="EMBL" id="BAABKY010000002">
    <property type="protein sequence ID" value="GAA5075949.1"/>
    <property type="molecule type" value="Genomic_DNA"/>
</dbReference>
<dbReference type="PROSITE" id="PS51257">
    <property type="entry name" value="PROKAR_LIPOPROTEIN"/>
    <property type="match status" value="1"/>
</dbReference>
<accession>A0ABP9LCX1</accession>
<comment type="caution">
    <text evidence="2">The sequence shown here is derived from an EMBL/GenBank/DDBJ whole genome shotgun (WGS) entry which is preliminary data.</text>
</comment>
<gene>
    <name evidence="2" type="ORF">GCM10025759_20090</name>
</gene>
<feature type="chain" id="PRO_5046734838" description="DUF2059 domain-containing protein" evidence="1">
    <location>
        <begin position="27"/>
        <end position="162"/>
    </location>
</feature>
<protein>
    <recommendedName>
        <fullName evidence="4">DUF2059 domain-containing protein</fullName>
    </recommendedName>
</protein>